<evidence type="ECO:0000259" key="1">
    <source>
        <dbReference type="Pfam" id="PF01636"/>
    </source>
</evidence>
<protein>
    <submittedName>
        <fullName evidence="2">Aminoglycoside phosphotransferase</fullName>
    </submittedName>
</protein>
<keyword evidence="3" id="KW-1185">Reference proteome</keyword>
<evidence type="ECO:0000313" key="2">
    <source>
        <dbReference type="EMBL" id="GLY83784.1"/>
    </source>
</evidence>
<accession>A0A9W6VXZ7</accession>
<dbReference type="PANTHER" id="PTHR21310">
    <property type="entry name" value="AMINOGLYCOSIDE PHOSPHOTRANSFERASE-RELATED-RELATED"/>
    <property type="match status" value="1"/>
</dbReference>
<dbReference type="InterPro" id="IPR051678">
    <property type="entry name" value="AGP_Transferase"/>
</dbReference>
<dbReference type="AlphaFoldDB" id="A0A9W6VXZ7"/>
<dbReference type="InterPro" id="IPR011009">
    <property type="entry name" value="Kinase-like_dom_sf"/>
</dbReference>
<dbReference type="Gene3D" id="3.90.1200.10">
    <property type="match status" value="1"/>
</dbReference>
<proteinExistence type="predicted"/>
<feature type="domain" description="Aminoglycoside phosphotransferase" evidence="1">
    <location>
        <begin position="41"/>
        <end position="206"/>
    </location>
</feature>
<dbReference type="InterPro" id="IPR002575">
    <property type="entry name" value="Aminoglycoside_PTrfase"/>
</dbReference>
<comment type="caution">
    <text evidence="2">The sequence shown here is derived from an EMBL/GenBank/DDBJ whole genome shotgun (WGS) entry which is preliminary data.</text>
</comment>
<dbReference type="Pfam" id="PF01636">
    <property type="entry name" value="APH"/>
    <property type="match status" value="1"/>
</dbReference>
<organism evidence="2 3">
    <name type="scientific">Actinoallomurus iriomotensis</name>
    <dbReference type="NCBI Taxonomy" id="478107"/>
    <lineage>
        <taxon>Bacteria</taxon>
        <taxon>Bacillati</taxon>
        <taxon>Actinomycetota</taxon>
        <taxon>Actinomycetes</taxon>
        <taxon>Streptosporangiales</taxon>
        <taxon>Thermomonosporaceae</taxon>
        <taxon>Actinoallomurus</taxon>
    </lineage>
</organism>
<sequence>MTDVEEVQVVVAHHERTTLRVGDVFLKIDTDQTRTDVEVEAMAMAPVPTPEVLWRKPPVLALAALPGTALGRLGEPSIASSAAWAAAGAAVRMLHDAPLPPWPGRNLDEDASRLDGECEWLITNDVLPADVVTRNRRIAEAALRPWTPVFMHGDLQVSHVFVDGDEITGVIDWSEAGQGDALFDLAILTLGHEEHLGDVVAGYGADVDLDVIRAWWSLRSLLAVRWLVEHGFDPSSPGCEVDVLRSQAAGR</sequence>
<reference evidence="2" key="1">
    <citation type="submission" date="2023-03" db="EMBL/GenBank/DDBJ databases">
        <title>Actinoallomurus iriomotensis NBRC 103684.</title>
        <authorList>
            <person name="Ichikawa N."/>
            <person name="Sato H."/>
            <person name="Tonouchi N."/>
        </authorList>
    </citation>
    <scope>NUCLEOTIDE SEQUENCE</scope>
    <source>
        <strain evidence="2">NBRC 103684</strain>
    </source>
</reference>
<dbReference type="Proteomes" id="UP001165074">
    <property type="component" value="Unassembled WGS sequence"/>
</dbReference>
<name>A0A9W6VXZ7_9ACTN</name>
<gene>
    <name evidence="2" type="ORF">Airi02_017130</name>
</gene>
<dbReference type="PANTHER" id="PTHR21310:SF40">
    <property type="entry name" value="AMINOGLYCOSIDE PHOSPHOTRANSFERASE DOMAIN-CONTAINING PROTEIN-RELATED"/>
    <property type="match status" value="1"/>
</dbReference>
<evidence type="ECO:0000313" key="3">
    <source>
        <dbReference type="Proteomes" id="UP001165074"/>
    </source>
</evidence>
<dbReference type="EMBL" id="BSTK01000002">
    <property type="protein sequence ID" value="GLY83784.1"/>
    <property type="molecule type" value="Genomic_DNA"/>
</dbReference>
<dbReference type="SUPFAM" id="SSF56112">
    <property type="entry name" value="Protein kinase-like (PK-like)"/>
    <property type="match status" value="1"/>
</dbReference>